<evidence type="ECO:0000256" key="3">
    <source>
        <dbReference type="ARBA" id="ARBA00022679"/>
    </source>
</evidence>
<dbReference type="GO" id="GO:0009307">
    <property type="term" value="P:DNA restriction-modification system"/>
    <property type="evidence" value="ECO:0007669"/>
    <property type="project" value="UniProtKB-KW"/>
</dbReference>
<dbReference type="AlphaFoldDB" id="X1KUG5"/>
<dbReference type="EC" id="2.1.1.72" evidence="1"/>
<dbReference type="InterPro" id="IPR029063">
    <property type="entry name" value="SAM-dependent_MTases_sf"/>
</dbReference>
<evidence type="ECO:0000256" key="2">
    <source>
        <dbReference type="ARBA" id="ARBA00022603"/>
    </source>
</evidence>
<evidence type="ECO:0000259" key="8">
    <source>
        <dbReference type="Pfam" id="PF12161"/>
    </source>
</evidence>
<feature type="domain" description="DNA methylase adenine-specific" evidence="7">
    <location>
        <begin position="156"/>
        <end position="245"/>
    </location>
</feature>
<proteinExistence type="predicted"/>
<accession>X1KUG5</accession>
<dbReference type="InterPro" id="IPR038333">
    <property type="entry name" value="T1MK-like_N_sf"/>
</dbReference>
<gene>
    <name evidence="9" type="ORF">S06H3_12872</name>
</gene>
<dbReference type="PANTHER" id="PTHR42933">
    <property type="entry name" value="SLR6095 PROTEIN"/>
    <property type="match status" value="1"/>
</dbReference>
<reference evidence="9" key="1">
    <citation type="journal article" date="2014" name="Front. Microbiol.">
        <title>High frequency of phylogenetically diverse reductive dehalogenase-homologous genes in deep subseafloor sedimentary metagenomes.</title>
        <authorList>
            <person name="Kawai M."/>
            <person name="Futagami T."/>
            <person name="Toyoda A."/>
            <person name="Takaki Y."/>
            <person name="Nishi S."/>
            <person name="Hori S."/>
            <person name="Arai W."/>
            <person name="Tsubouchi T."/>
            <person name="Morono Y."/>
            <person name="Uchiyama I."/>
            <person name="Ito T."/>
            <person name="Fujiyama A."/>
            <person name="Inagaki F."/>
            <person name="Takami H."/>
        </authorList>
    </citation>
    <scope>NUCLEOTIDE SEQUENCE</scope>
    <source>
        <strain evidence="9">Expedition CK06-06</strain>
    </source>
</reference>
<dbReference type="Gene3D" id="3.40.50.150">
    <property type="entry name" value="Vaccinia Virus protein VP39"/>
    <property type="match status" value="1"/>
</dbReference>
<dbReference type="Pfam" id="PF02384">
    <property type="entry name" value="N6_Mtase"/>
    <property type="match status" value="1"/>
</dbReference>
<comment type="catalytic activity">
    <reaction evidence="6">
        <text>a 2'-deoxyadenosine in DNA + S-adenosyl-L-methionine = an N(6)-methyl-2'-deoxyadenosine in DNA + S-adenosyl-L-homocysteine + H(+)</text>
        <dbReference type="Rhea" id="RHEA:15197"/>
        <dbReference type="Rhea" id="RHEA-COMP:12418"/>
        <dbReference type="Rhea" id="RHEA-COMP:12419"/>
        <dbReference type="ChEBI" id="CHEBI:15378"/>
        <dbReference type="ChEBI" id="CHEBI:57856"/>
        <dbReference type="ChEBI" id="CHEBI:59789"/>
        <dbReference type="ChEBI" id="CHEBI:90615"/>
        <dbReference type="ChEBI" id="CHEBI:90616"/>
        <dbReference type="EC" id="2.1.1.72"/>
    </reaction>
</comment>
<dbReference type="PANTHER" id="PTHR42933:SF3">
    <property type="entry name" value="TYPE I RESTRICTION ENZYME MJAVIII METHYLASE SUBUNIT"/>
    <property type="match status" value="1"/>
</dbReference>
<keyword evidence="5" id="KW-0680">Restriction system</keyword>
<name>X1KUG5_9ZZZZ</name>
<evidence type="ECO:0000313" key="9">
    <source>
        <dbReference type="EMBL" id="GAI10727.1"/>
    </source>
</evidence>
<evidence type="ECO:0000256" key="1">
    <source>
        <dbReference type="ARBA" id="ARBA00011900"/>
    </source>
</evidence>
<keyword evidence="4" id="KW-0949">S-adenosyl-L-methionine</keyword>
<evidence type="ECO:0000259" key="7">
    <source>
        <dbReference type="Pfam" id="PF02384"/>
    </source>
</evidence>
<keyword evidence="3" id="KW-0808">Transferase</keyword>
<feature type="domain" description="N6 adenine-specific DNA methyltransferase N-terminal" evidence="8">
    <location>
        <begin position="12"/>
        <end position="146"/>
    </location>
</feature>
<evidence type="ECO:0000256" key="4">
    <source>
        <dbReference type="ARBA" id="ARBA00022691"/>
    </source>
</evidence>
<dbReference type="InterPro" id="IPR051537">
    <property type="entry name" value="DNA_Adenine_Mtase"/>
</dbReference>
<dbReference type="GO" id="GO:0032259">
    <property type="term" value="P:methylation"/>
    <property type="evidence" value="ECO:0007669"/>
    <property type="project" value="UniProtKB-KW"/>
</dbReference>
<organism evidence="9">
    <name type="scientific">marine sediment metagenome</name>
    <dbReference type="NCBI Taxonomy" id="412755"/>
    <lineage>
        <taxon>unclassified sequences</taxon>
        <taxon>metagenomes</taxon>
        <taxon>ecological metagenomes</taxon>
    </lineage>
</organism>
<sequence>MNAQKKYSQEALNRTLWEAADSSRMNVDGSVYKDYVLLFLFYKYMSDLHKHEMEELVERYGDDKERIALRKKNLRFVLPEGTSFYDLLKKKDEDNIGELINIALHAIEDANGHRLAGLFSIDFNSDAILGRTDQRNKMLRHLLTDFSKIDLSAAGDDVIGNAYMYMIERFGSDAGKKAGEFFTVKSVAILLSKLAKPQPGWRICDPACGSGGLLLLAGSEIEKQGSDDYALYGQESIGSTYNLARPKIYDSAKRILDSNQRAYPSGLLKSQSSHI</sequence>
<evidence type="ECO:0000256" key="6">
    <source>
        <dbReference type="ARBA" id="ARBA00047942"/>
    </source>
</evidence>
<dbReference type="PRINTS" id="PR00507">
    <property type="entry name" value="N12N6MTFRASE"/>
</dbReference>
<evidence type="ECO:0000256" key="5">
    <source>
        <dbReference type="ARBA" id="ARBA00022747"/>
    </source>
</evidence>
<dbReference type="InterPro" id="IPR003356">
    <property type="entry name" value="DNA_methylase_A-5"/>
</dbReference>
<dbReference type="Pfam" id="PF12161">
    <property type="entry name" value="HsdM_N"/>
    <property type="match status" value="1"/>
</dbReference>
<dbReference type="GO" id="GO:0009007">
    <property type="term" value="F:site-specific DNA-methyltransferase (adenine-specific) activity"/>
    <property type="evidence" value="ECO:0007669"/>
    <property type="project" value="UniProtKB-EC"/>
</dbReference>
<dbReference type="GO" id="GO:0008170">
    <property type="term" value="F:N-methyltransferase activity"/>
    <property type="evidence" value="ECO:0007669"/>
    <property type="project" value="InterPro"/>
</dbReference>
<dbReference type="EMBL" id="BARV01006286">
    <property type="protein sequence ID" value="GAI10727.1"/>
    <property type="molecule type" value="Genomic_DNA"/>
</dbReference>
<keyword evidence="2" id="KW-0489">Methyltransferase</keyword>
<dbReference type="SUPFAM" id="SSF53335">
    <property type="entry name" value="S-adenosyl-L-methionine-dependent methyltransferases"/>
    <property type="match status" value="1"/>
</dbReference>
<dbReference type="InterPro" id="IPR022749">
    <property type="entry name" value="D12N6_MeTrfase_N"/>
</dbReference>
<dbReference type="Gene3D" id="1.20.1260.30">
    <property type="match status" value="1"/>
</dbReference>
<protein>
    <recommendedName>
        <fullName evidence="1">site-specific DNA-methyltransferase (adenine-specific)</fullName>
        <ecNumber evidence="1">2.1.1.72</ecNumber>
    </recommendedName>
</protein>
<dbReference type="GO" id="GO:0003677">
    <property type="term" value="F:DNA binding"/>
    <property type="evidence" value="ECO:0007669"/>
    <property type="project" value="InterPro"/>
</dbReference>
<comment type="caution">
    <text evidence="9">The sequence shown here is derived from an EMBL/GenBank/DDBJ whole genome shotgun (WGS) entry which is preliminary data.</text>
</comment>